<dbReference type="AlphaFoldDB" id="A0A0U3ME95"/>
<gene>
    <name evidence="6" type="ORF">WQO_33790</name>
</gene>
<geneLocation type="plasmid" evidence="6 7">
    <name>SGLP1</name>
</geneLocation>
<dbReference type="InterPro" id="IPR000639">
    <property type="entry name" value="Epox_hydrolase-like"/>
</dbReference>
<evidence type="ECO:0000256" key="1">
    <source>
        <dbReference type="ARBA" id="ARBA00010088"/>
    </source>
</evidence>
<feature type="active site" description="Proton acceptor" evidence="4">
    <location>
        <position position="363"/>
    </location>
</feature>
<evidence type="ECO:0000256" key="4">
    <source>
        <dbReference type="PIRSR" id="PIRSR001112-1"/>
    </source>
</evidence>
<keyword evidence="3 6" id="KW-0378">Hydrolase</keyword>
<proteinExistence type="inferred from homology"/>
<dbReference type="InterPro" id="IPR029058">
    <property type="entry name" value="AB_hydrolase_fold"/>
</dbReference>
<evidence type="ECO:0000313" key="7">
    <source>
        <dbReference type="Proteomes" id="UP000064183"/>
    </source>
</evidence>
<dbReference type="PIRSF" id="PIRSF001112">
    <property type="entry name" value="Epoxide_hydrolase"/>
    <property type="match status" value="1"/>
</dbReference>
<evidence type="ECO:0000259" key="5">
    <source>
        <dbReference type="Pfam" id="PF06441"/>
    </source>
</evidence>
<name>A0A0U3ME95_STRGL</name>
<keyword evidence="6" id="KW-0614">Plasmid</keyword>
<protein>
    <submittedName>
        <fullName evidence="6">Epoxide hydrolase</fullName>
    </submittedName>
</protein>
<dbReference type="Gene3D" id="3.40.50.1820">
    <property type="entry name" value="alpha/beta hydrolase"/>
    <property type="match status" value="1"/>
</dbReference>
<dbReference type="InterPro" id="IPR010497">
    <property type="entry name" value="Epoxide_hydro_N"/>
</dbReference>
<dbReference type="PRINTS" id="PR00412">
    <property type="entry name" value="EPOXHYDRLASE"/>
</dbReference>
<dbReference type="PANTHER" id="PTHR21661:SF35">
    <property type="entry name" value="EPOXIDE HYDROLASE"/>
    <property type="match status" value="1"/>
</dbReference>
<dbReference type="Proteomes" id="UP000064183">
    <property type="component" value="Plasmid SGLP1"/>
</dbReference>
<evidence type="ECO:0000313" key="6">
    <source>
        <dbReference type="EMBL" id="ALU98426.1"/>
    </source>
</evidence>
<dbReference type="EMBL" id="CP013739">
    <property type="protein sequence ID" value="ALU98426.1"/>
    <property type="molecule type" value="Genomic_DNA"/>
</dbReference>
<dbReference type="Pfam" id="PF06441">
    <property type="entry name" value="EHN"/>
    <property type="match status" value="1"/>
</dbReference>
<accession>A0A0U3ME95</accession>
<organism evidence="6 7">
    <name type="scientific">Streptomyces globisporus C-1027</name>
    <dbReference type="NCBI Taxonomy" id="1172567"/>
    <lineage>
        <taxon>Bacteria</taxon>
        <taxon>Bacillati</taxon>
        <taxon>Actinomycetota</taxon>
        <taxon>Actinomycetes</taxon>
        <taxon>Kitasatosporales</taxon>
        <taxon>Streptomycetaceae</taxon>
        <taxon>Streptomyces</taxon>
    </lineage>
</organism>
<dbReference type="SMR" id="A0A0U3ME95"/>
<dbReference type="GeneID" id="27787418"/>
<reference evidence="6 7" key="1">
    <citation type="journal article" date="2012" name="J. Bacteriol.">
        <title>Draft genome sequence of Streptomyces globisporus C-1027, which produces an antitumor antibiotic consisting of a nine-membered enediyne with a chromoprotein.</title>
        <authorList>
            <person name="Wang L."/>
            <person name="Wang S."/>
            <person name="He Q."/>
            <person name="Yu T."/>
            <person name="Li Q."/>
            <person name="Hong B."/>
        </authorList>
    </citation>
    <scope>NUCLEOTIDE SEQUENCE [LARGE SCALE GENOMIC DNA]</scope>
    <source>
        <strain evidence="6 7">C-1027</strain>
        <plasmid evidence="6 7">SGLP1</plasmid>
    </source>
</reference>
<feature type="active site" description="Nucleophile" evidence="4">
    <location>
        <position position="175"/>
    </location>
</feature>
<dbReference type="PANTHER" id="PTHR21661">
    <property type="entry name" value="EPOXIDE HYDROLASE 1-RELATED"/>
    <property type="match status" value="1"/>
</dbReference>
<dbReference type="GO" id="GO:0004301">
    <property type="term" value="F:epoxide hydrolase activity"/>
    <property type="evidence" value="ECO:0007669"/>
    <property type="project" value="TreeGrafter"/>
</dbReference>
<dbReference type="SUPFAM" id="SSF53474">
    <property type="entry name" value="alpha/beta-Hydrolases"/>
    <property type="match status" value="1"/>
</dbReference>
<evidence type="ECO:0000256" key="2">
    <source>
        <dbReference type="ARBA" id="ARBA00022797"/>
    </source>
</evidence>
<feature type="active site" description="Proton donor" evidence="4">
    <location>
        <position position="304"/>
    </location>
</feature>
<keyword evidence="2" id="KW-0058">Aromatic hydrocarbons catabolism</keyword>
<dbReference type="RefSeq" id="WP_010056265.1">
    <property type="nucleotide sequence ID" value="NZ_CP013739.1"/>
</dbReference>
<feature type="domain" description="Epoxide hydrolase N-terminal" evidence="5">
    <location>
        <begin position="1"/>
        <end position="106"/>
    </location>
</feature>
<dbReference type="InterPro" id="IPR016292">
    <property type="entry name" value="Epoxide_hydrolase"/>
</dbReference>
<evidence type="ECO:0000256" key="3">
    <source>
        <dbReference type="ARBA" id="ARBA00022801"/>
    </source>
</evidence>
<sequence>MRPFRIEIDQSDIDDLNRRIDATRWPSEIPGSGWDRGVPLSYLKELTDHWRHGYDWRAAEAELNAFPQFVTTIDGADVHFLHVRSPEPDAIPLILTHGWPGSVAEFLDVIGPLSDPRAHGGDPADAFHVVVPSMPGYGFSGPTAEPGWDVRRIARAWAELMNRLGYERYVAQGGDWGKVVSLELGLADPEHVAGVHLNMLVTFPPQDAPEAIGRLDESDLGKLAHSGEFADTGIGWQRIQATRPQTLAYGLTDSPVGQLAWILDKFQEWSGGKNVEEAISRDRLLTHVMIYWLTATAGSSAQLYYESARGMADFARTWGGPWPLTAPVGVAVFPDDATRPIRSFAEGILPTLTRWTEFDRGGHFAAMEQPQLLIEDVRAFTRPLR</sequence>
<comment type="similarity">
    <text evidence="1">Belongs to the peptidase S33 family.</text>
</comment>
<dbReference type="KEGG" id="sgb:WQO_33790"/>
<dbReference type="GO" id="GO:0097176">
    <property type="term" value="P:epoxide metabolic process"/>
    <property type="evidence" value="ECO:0007669"/>
    <property type="project" value="TreeGrafter"/>
</dbReference>